<keyword evidence="2" id="KW-1185">Reference proteome</keyword>
<reference evidence="1 2" key="1">
    <citation type="submission" date="2015-01" db="EMBL/GenBank/DDBJ databases">
        <title>Comparative genomics of non-oral Prevotella species.</title>
        <authorList>
            <person name="Accetto T."/>
            <person name="Nograsek B."/>
            <person name="Avgustin G."/>
        </authorList>
    </citation>
    <scope>NUCLEOTIDE SEQUENCE [LARGE SCALE GENOMIC DNA]</scope>
    <source>
        <strain evidence="1 2">P5-119</strain>
    </source>
</reference>
<dbReference type="EMBL" id="JXQK01000004">
    <property type="protein sequence ID" value="KIP64973.1"/>
    <property type="molecule type" value="Genomic_DNA"/>
</dbReference>
<evidence type="ECO:0000313" key="1">
    <source>
        <dbReference type="EMBL" id="KIP64973.1"/>
    </source>
</evidence>
<dbReference type="AlphaFoldDB" id="A0A0D0J320"/>
<proteinExistence type="predicted"/>
<evidence type="ECO:0008006" key="3">
    <source>
        <dbReference type="Google" id="ProtNLM"/>
    </source>
</evidence>
<organism evidence="1 2">
    <name type="scientific">Prevotella pectinovora</name>
    <dbReference type="NCBI Taxonomy" id="1602169"/>
    <lineage>
        <taxon>Bacteria</taxon>
        <taxon>Pseudomonadati</taxon>
        <taxon>Bacteroidota</taxon>
        <taxon>Bacteroidia</taxon>
        <taxon>Bacteroidales</taxon>
        <taxon>Prevotellaceae</taxon>
        <taxon>Prevotella</taxon>
    </lineage>
</organism>
<gene>
    <name evidence="1" type="ORF">ST44_00175</name>
</gene>
<dbReference type="Proteomes" id="UP000032046">
    <property type="component" value="Unassembled WGS sequence"/>
</dbReference>
<name>A0A0D0J320_9BACT</name>
<comment type="caution">
    <text evidence="1">The sequence shown here is derived from an EMBL/GenBank/DDBJ whole genome shotgun (WGS) entry which is preliminary data.</text>
</comment>
<accession>A0A0D0J320</accession>
<evidence type="ECO:0000313" key="2">
    <source>
        <dbReference type="Proteomes" id="UP000032046"/>
    </source>
</evidence>
<dbReference type="STRING" id="1602171.ST44_00175"/>
<protein>
    <recommendedName>
        <fullName evidence="3">DUF4840 domain-containing protein</fullName>
    </recommendedName>
</protein>
<sequence>MLIALMVSMTMVSCLDSNDDEQLSDKEKQNWLMNAAGTYSGKLYWFDKNIDKTKYPKQVDSLVVTTKMSLDNTITIYDFPVKLFFKSLPVTKNYTEQQLAELSADELAKLKRNDEIVKSAEEVGTMDLKMNFSIFTAKNSFLYYYVAPNPVRMTLNFGGASHDIAIAFISMTRGIYSSNKNYIQIYEAAIYDGKDVNGKDKLLDGKALYDNNSTGTELQDLIFEFNGEK</sequence>